<accession>A0A2Z5G0N2</accession>
<evidence type="ECO:0000259" key="2">
    <source>
        <dbReference type="Pfam" id="PF01408"/>
    </source>
</evidence>
<dbReference type="OrthoDB" id="9815825at2"/>
<dbReference type="InterPro" id="IPR055080">
    <property type="entry name" value="Gal80p-like_C"/>
</dbReference>
<dbReference type="AlphaFoldDB" id="A0A2Z5G0N2"/>
<evidence type="ECO:0000313" key="4">
    <source>
        <dbReference type="EMBL" id="AXC12136.1"/>
    </source>
</evidence>
<dbReference type="EMBL" id="CP030840">
    <property type="protein sequence ID" value="AXC12136.1"/>
    <property type="molecule type" value="Genomic_DNA"/>
</dbReference>
<keyword evidence="1" id="KW-0560">Oxidoreductase</keyword>
<dbReference type="Proteomes" id="UP000253606">
    <property type="component" value="Chromosome"/>
</dbReference>
<dbReference type="GO" id="GO:0000166">
    <property type="term" value="F:nucleotide binding"/>
    <property type="evidence" value="ECO:0007669"/>
    <property type="project" value="InterPro"/>
</dbReference>
<reference evidence="4 5" key="1">
    <citation type="journal article" date="2018" name="Front. Microbiol.">
        <title>Hydrolytic Capabilities as a Key to Environmental Success: Chitinolytic and Cellulolytic Acidobacteria From Acidic Sub-arctic Soils and Boreal Peatlands.</title>
        <authorList>
            <person name="Belova S.E."/>
            <person name="Ravin N.V."/>
            <person name="Pankratov T.A."/>
            <person name="Rakitin A.L."/>
            <person name="Ivanova A.A."/>
            <person name="Beletsky A.V."/>
            <person name="Mardanov A.V."/>
            <person name="Sinninghe Damste J.S."/>
            <person name="Dedysh S.N."/>
        </authorList>
    </citation>
    <scope>NUCLEOTIDE SEQUENCE [LARGE SCALE GENOMIC DNA]</scope>
    <source>
        <strain evidence="4 5">SBC82</strain>
    </source>
</reference>
<dbReference type="Pfam" id="PF22685">
    <property type="entry name" value="Gal80p_C-like"/>
    <property type="match status" value="1"/>
</dbReference>
<sequence>MAEPLGVGIIGASADRGWAKISHIPAVQGLAGLDLVAVASGSQSKADAAAKAFGATKGYADGKDLIKDPAVDIVTIAVKVPDHRGLVLAALNAGKHIYCEWPLGRNLAETKELAAAAKAAKVHALIGLQSRLNPAMLRARALLSSGAIGRPLAARVLSTTAAFGPKVEAGMGFSEEAANGVTLLTIQGAHTLDFAIAVLGPFEDLTALATTQFPQVAVGESKTEQARSTPDHLLTQARFGAGAALSLEVAGGRQPKAVTLRLEVDGEDGSLSLDGGAVRGFQSGRLTVSLRGEPESVDEGEVSAMSAQAANVAGMYVALRNDIFSGTWTAPDFQHAVRLAKLLDDVTASSQSGSRKPALDWPS</sequence>
<dbReference type="InterPro" id="IPR036291">
    <property type="entry name" value="NAD(P)-bd_dom_sf"/>
</dbReference>
<dbReference type="PANTHER" id="PTHR43818">
    <property type="entry name" value="BCDNA.GH03377"/>
    <property type="match status" value="1"/>
</dbReference>
<feature type="domain" description="Gal80p-like C-terminal" evidence="3">
    <location>
        <begin position="134"/>
        <end position="275"/>
    </location>
</feature>
<dbReference type="PANTHER" id="PTHR43818:SF11">
    <property type="entry name" value="BCDNA.GH03377"/>
    <property type="match status" value="1"/>
</dbReference>
<gene>
    <name evidence="4" type="ORF">ACPOL_2828</name>
</gene>
<dbReference type="Gene3D" id="3.30.360.10">
    <property type="entry name" value="Dihydrodipicolinate Reductase, domain 2"/>
    <property type="match status" value="1"/>
</dbReference>
<dbReference type="RefSeq" id="WP_114207431.1">
    <property type="nucleotide sequence ID" value="NZ_CP030840.1"/>
</dbReference>
<dbReference type="GO" id="GO:0016491">
    <property type="term" value="F:oxidoreductase activity"/>
    <property type="evidence" value="ECO:0007669"/>
    <property type="project" value="UniProtKB-KW"/>
</dbReference>
<dbReference type="InterPro" id="IPR000683">
    <property type="entry name" value="Gfo/Idh/MocA-like_OxRdtase_N"/>
</dbReference>
<proteinExistence type="predicted"/>
<keyword evidence="5" id="KW-1185">Reference proteome</keyword>
<dbReference type="InterPro" id="IPR050463">
    <property type="entry name" value="Gfo/Idh/MocA_oxidrdct_glycsds"/>
</dbReference>
<name>A0A2Z5G0N2_9BACT</name>
<feature type="domain" description="Gfo/Idh/MocA-like oxidoreductase N-terminal" evidence="2">
    <location>
        <begin position="6"/>
        <end position="124"/>
    </location>
</feature>
<organism evidence="4 5">
    <name type="scientific">Acidisarcina polymorpha</name>
    <dbReference type="NCBI Taxonomy" id="2211140"/>
    <lineage>
        <taxon>Bacteria</taxon>
        <taxon>Pseudomonadati</taxon>
        <taxon>Acidobacteriota</taxon>
        <taxon>Terriglobia</taxon>
        <taxon>Terriglobales</taxon>
        <taxon>Acidobacteriaceae</taxon>
        <taxon>Acidisarcina</taxon>
    </lineage>
</organism>
<dbReference type="SUPFAM" id="SSF55347">
    <property type="entry name" value="Glyceraldehyde-3-phosphate dehydrogenase-like, C-terminal domain"/>
    <property type="match status" value="1"/>
</dbReference>
<protein>
    <submittedName>
        <fullName evidence="4">Oxidoreductase</fullName>
    </submittedName>
</protein>
<dbReference type="Gene3D" id="3.40.50.720">
    <property type="entry name" value="NAD(P)-binding Rossmann-like Domain"/>
    <property type="match status" value="1"/>
</dbReference>
<dbReference type="SUPFAM" id="SSF51735">
    <property type="entry name" value="NAD(P)-binding Rossmann-fold domains"/>
    <property type="match status" value="1"/>
</dbReference>
<evidence type="ECO:0000256" key="1">
    <source>
        <dbReference type="ARBA" id="ARBA00023002"/>
    </source>
</evidence>
<dbReference type="KEGG" id="abas:ACPOL_2828"/>
<evidence type="ECO:0000313" key="5">
    <source>
        <dbReference type="Proteomes" id="UP000253606"/>
    </source>
</evidence>
<evidence type="ECO:0000259" key="3">
    <source>
        <dbReference type="Pfam" id="PF22685"/>
    </source>
</evidence>
<dbReference type="Pfam" id="PF01408">
    <property type="entry name" value="GFO_IDH_MocA"/>
    <property type="match status" value="1"/>
</dbReference>